<dbReference type="GO" id="GO:0000160">
    <property type="term" value="P:phosphorelay signal transduction system"/>
    <property type="evidence" value="ECO:0007669"/>
    <property type="project" value="InterPro"/>
</dbReference>
<evidence type="ECO:0000313" key="5">
    <source>
        <dbReference type="EMBL" id="AIC83962.1"/>
    </source>
</evidence>
<feature type="transmembrane region" description="Helical" evidence="3">
    <location>
        <begin position="159"/>
        <end position="182"/>
    </location>
</feature>
<dbReference type="RefSeq" id="WP_000945832.1">
    <property type="nucleotide sequence ID" value="NZ_CP053804.1"/>
</dbReference>
<dbReference type="InterPro" id="IPR001867">
    <property type="entry name" value="OmpR/PhoB-type_DNA-bd"/>
</dbReference>
<accession>A0A068BCZ6</accession>
<sequence>MLRNYLLGNQVIFDTLKREVLTTDKIISLGGREAAILKLLCENANTVITKEEINDKVWGKVFVSETSLTKAISNLRKSLQLIDGVMCEIKTIPKEGYMLILEGENLGLMVTEDEPPLEVKRIESKDLAMIKAPAANHRFLPALSKTEENTHSGYIKPSWLLLAVFSSALISSFASAGMVLLLK</sequence>
<dbReference type="SUPFAM" id="SSF46894">
    <property type="entry name" value="C-terminal effector domain of the bipartite response regulators"/>
    <property type="match status" value="1"/>
</dbReference>
<keyword evidence="3" id="KW-1133">Transmembrane helix</keyword>
<name>A0A068BCZ6_VIBCL</name>
<evidence type="ECO:0000256" key="2">
    <source>
        <dbReference type="PROSITE-ProRule" id="PRU01091"/>
    </source>
</evidence>
<proteinExistence type="predicted"/>
<dbReference type="EMBL" id="KJ641471">
    <property type="protein sequence ID" value="AIC83962.1"/>
    <property type="molecule type" value="Genomic_DNA"/>
</dbReference>
<dbReference type="Pfam" id="PF00486">
    <property type="entry name" value="Trans_reg_C"/>
    <property type="match status" value="1"/>
</dbReference>
<dbReference type="SMART" id="SM00862">
    <property type="entry name" value="Trans_reg_C"/>
    <property type="match status" value="1"/>
</dbReference>
<dbReference type="AlphaFoldDB" id="A0A068BCZ6"/>
<keyword evidence="3" id="KW-0812">Transmembrane</keyword>
<evidence type="ECO:0000256" key="3">
    <source>
        <dbReference type="SAM" id="Phobius"/>
    </source>
</evidence>
<evidence type="ECO:0000313" key="6">
    <source>
        <dbReference type="EMBL" id="AIC83963.1"/>
    </source>
</evidence>
<feature type="DNA-binding region" description="OmpR/PhoB-type" evidence="2">
    <location>
        <begin position="2"/>
        <end position="101"/>
    </location>
</feature>
<gene>
    <name evidence="6" type="primary">vttRB</name>
</gene>
<dbReference type="InterPro" id="IPR036388">
    <property type="entry name" value="WH-like_DNA-bd_sf"/>
</dbReference>
<dbReference type="GO" id="GO:0006355">
    <property type="term" value="P:regulation of DNA-templated transcription"/>
    <property type="evidence" value="ECO:0007669"/>
    <property type="project" value="InterPro"/>
</dbReference>
<dbReference type="GO" id="GO:0003677">
    <property type="term" value="F:DNA binding"/>
    <property type="evidence" value="ECO:0007669"/>
    <property type="project" value="UniProtKB-UniRule"/>
</dbReference>
<evidence type="ECO:0000259" key="4">
    <source>
        <dbReference type="PROSITE" id="PS51755"/>
    </source>
</evidence>
<dbReference type="CDD" id="cd00383">
    <property type="entry name" value="trans_reg_C"/>
    <property type="match status" value="1"/>
</dbReference>
<protein>
    <submittedName>
        <fullName evidence="6">VttRB</fullName>
    </submittedName>
</protein>
<keyword evidence="1 2" id="KW-0238">DNA-binding</keyword>
<organism evidence="6">
    <name type="scientific">Vibrio cholerae</name>
    <dbReference type="NCBI Taxonomy" id="666"/>
    <lineage>
        <taxon>Bacteria</taxon>
        <taxon>Pseudomonadati</taxon>
        <taxon>Pseudomonadota</taxon>
        <taxon>Gammaproteobacteria</taxon>
        <taxon>Vibrionales</taxon>
        <taxon>Vibrionaceae</taxon>
        <taxon>Vibrio</taxon>
    </lineage>
</organism>
<keyword evidence="3" id="KW-0472">Membrane</keyword>
<feature type="domain" description="OmpR/PhoB-type" evidence="4">
    <location>
        <begin position="2"/>
        <end position="101"/>
    </location>
</feature>
<reference evidence="6" key="1">
    <citation type="submission" date="2014-03" db="EMBL/GenBank/DDBJ databases">
        <title>Type three secretion system in Vibrio cholerae O1, Mexico.</title>
        <authorList>
            <person name="Mahmud S.M.J."/>
            <person name="Rashed S.M."/>
            <person name="Islam M.T."/>
            <person name="Alam M."/>
        </authorList>
    </citation>
    <scope>NUCLEOTIDE SEQUENCE</scope>
    <source>
        <strain evidence="6">VCO111</strain>
        <strain evidence="5">VCO98</strain>
    </source>
</reference>
<dbReference type="PROSITE" id="PS51755">
    <property type="entry name" value="OMPR_PHOB"/>
    <property type="match status" value="1"/>
</dbReference>
<dbReference type="Gene3D" id="1.10.10.10">
    <property type="entry name" value="Winged helix-like DNA-binding domain superfamily/Winged helix DNA-binding domain"/>
    <property type="match status" value="1"/>
</dbReference>
<dbReference type="EMBL" id="KJ641472">
    <property type="protein sequence ID" value="AIC83963.1"/>
    <property type="molecule type" value="Genomic_DNA"/>
</dbReference>
<dbReference type="InterPro" id="IPR016032">
    <property type="entry name" value="Sig_transdc_resp-reg_C-effctor"/>
</dbReference>
<evidence type="ECO:0000256" key="1">
    <source>
        <dbReference type="ARBA" id="ARBA00023125"/>
    </source>
</evidence>